<evidence type="ECO:0000313" key="1">
    <source>
        <dbReference type="EMBL" id="EMT68754.1"/>
    </source>
</evidence>
<dbReference type="HOGENOM" id="CLU_1890693_0_0_1"/>
<protein>
    <submittedName>
        <fullName evidence="1">Uncharacterized protein</fullName>
    </submittedName>
</protein>
<proteinExistence type="predicted"/>
<feature type="non-terminal residue" evidence="1">
    <location>
        <position position="1"/>
    </location>
</feature>
<sequence length="145" mass="16066">LIVKDINNALQITLIPNLQHGTINGVEEEELATTNLEKIECFSRVGCHSIVRPDISLNATSPYLIFHLTTMAPKHVPSHVLVGIDPVHWGRDLEFCRLVTLGCKKRKVMIYPVVGHYYAVGNCGVLTHTGQQVCVYGGRGVEFDD</sequence>
<evidence type="ECO:0000313" key="2">
    <source>
        <dbReference type="Proteomes" id="UP000016929"/>
    </source>
</evidence>
<gene>
    <name evidence="1" type="ORF">FOC4_g10004839</name>
</gene>
<keyword evidence="2" id="KW-1185">Reference proteome</keyword>
<dbReference type="Proteomes" id="UP000016929">
    <property type="component" value="Unassembled WGS sequence"/>
</dbReference>
<reference evidence="2" key="2">
    <citation type="journal article" date="2014" name="PLoS ONE">
        <title>Genome and Transcriptome Analysis of the Fungal Pathogen Fusarium oxysporum f. sp. cubense Causing Banana Vascular Wilt Disease.</title>
        <authorList>
            <person name="Guo L."/>
            <person name="Han L."/>
            <person name="Yang L."/>
            <person name="Zeng H."/>
            <person name="Fan D."/>
            <person name="Zhu Y."/>
            <person name="Feng Y."/>
            <person name="Wang G."/>
            <person name="Peng C."/>
            <person name="Jiang X."/>
            <person name="Zhou D."/>
            <person name="Ni P."/>
            <person name="Liang C."/>
            <person name="Liu L."/>
            <person name="Wang J."/>
            <person name="Mao C."/>
            <person name="Fang X."/>
            <person name="Peng M."/>
            <person name="Huang J."/>
        </authorList>
    </citation>
    <scope>NUCLEOTIDE SEQUENCE [LARGE SCALE GENOMIC DNA]</scope>
    <source>
        <strain evidence="2">race 4</strain>
    </source>
</reference>
<organism evidence="1 2">
    <name type="scientific">Fusarium oxysporum f. sp. cubense (strain race 4)</name>
    <name type="common">Panama disease fungus</name>
    <dbReference type="NCBI Taxonomy" id="2502994"/>
    <lineage>
        <taxon>Eukaryota</taxon>
        <taxon>Fungi</taxon>
        <taxon>Dikarya</taxon>
        <taxon>Ascomycota</taxon>
        <taxon>Pezizomycotina</taxon>
        <taxon>Sordariomycetes</taxon>
        <taxon>Hypocreomycetidae</taxon>
        <taxon>Hypocreales</taxon>
        <taxon>Nectriaceae</taxon>
        <taxon>Fusarium</taxon>
        <taxon>Fusarium oxysporum species complex</taxon>
    </lineage>
</organism>
<name>N1RSB7_FUSC4</name>
<dbReference type="AlphaFoldDB" id="N1RSB7"/>
<accession>N1RSB7</accession>
<dbReference type="EMBL" id="KB726480">
    <property type="protein sequence ID" value="EMT68754.1"/>
    <property type="molecule type" value="Genomic_DNA"/>
</dbReference>
<reference evidence="2" key="1">
    <citation type="submission" date="2012-09" db="EMBL/GenBank/DDBJ databases">
        <title>Genome sequencing and comparative transcriptomics of race 1 and race 4 of banana pathogen: Fusarium oxysporum f. sp. cubense.</title>
        <authorList>
            <person name="Fang X."/>
            <person name="Huang J."/>
        </authorList>
    </citation>
    <scope>NUCLEOTIDE SEQUENCE [LARGE SCALE GENOMIC DNA]</scope>
    <source>
        <strain evidence="2">race 4</strain>
    </source>
</reference>